<evidence type="ECO:0000256" key="9">
    <source>
        <dbReference type="ARBA" id="ARBA00023053"/>
    </source>
</evidence>
<evidence type="ECO:0000256" key="2">
    <source>
        <dbReference type="ARBA" id="ARBA00005062"/>
    </source>
</evidence>
<proteinExistence type="inferred from homology"/>
<reference evidence="17" key="1">
    <citation type="submission" date="2015-07" db="EMBL/GenBank/DDBJ databases">
        <title>Draft genome sequence of Acetobacterium bakii DSM 8293, a potential psychrophilic chemical producer through syngas fermentation.</title>
        <authorList>
            <person name="Song Y."/>
            <person name="Hwang S."/>
            <person name="Cho B.-K."/>
        </authorList>
    </citation>
    <scope>NUCLEOTIDE SEQUENCE [LARGE SCALE GENOMIC DNA]</scope>
    <source>
        <strain evidence="17">DSM 8239</strain>
    </source>
</reference>
<dbReference type="Gene3D" id="3.30.360.10">
    <property type="entry name" value="Dihydrodipicolinate Reductase, domain 2"/>
    <property type="match status" value="1"/>
</dbReference>
<evidence type="ECO:0000256" key="13">
    <source>
        <dbReference type="RuleBase" id="RU004171"/>
    </source>
</evidence>
<dbReference type="Pfam" id="PF03447">
    <property type="entry name" value="NAD_binding_3"/>
    <property type="match status" value="1"/>
</dbReference>
<protein>
    <recommendedName>
        <fullName evidence="5 12">Homoserine dehydrogenase</fullName>
        <ecNumber evidence="4 12">1.1.1.3</ecNumber>
    </recommendedName>
</protein>
<dbReference type="GO" id="GO:0004412">
    <property type="term" value="F:homoserine dehydrogenase activity"/>
    <property type="evidence" value="ECO:0007669"/>
    <property type="project" value="UniProtKB-EC"/>
</dbReference>
<feature type="domain" description="Aspartate/homoserine dehydrogenase NAD-binding" evidence="15">
    <location>
        <begin position="7"/>
        <end position="130"/>
    </location>
</feature>
<keyword evidence="9" id="KW-0915">Sodium</keyword>
<evidence type="ECO:0000313" key="17">
    <source>
        <dbReference type="Proteomes" id="UP000036873"/>
    </source>
</evidence>
<dbReference type="GO" id="GO:0009088">
    <property type="term" value="P:threonine biosynthetic process"/>
    <property type="evidence" value="ECO:0007669"/>
    <property type="project" value="UniProtKB-UniPathway"/>
</dbReference>
<comment type="pathway">
    <text evidence="2 12">Amino-acid biosynthesis; L-methionine biosynthesis via de novo pathway; L-homoserine from L-aspartate: step 3/3.</text>
</comment>
<dbReference type="Pfam" id="PF00742">
    <property type="entry name" value="Homoserine_dh"/>
    <property type="match status" value="1"/>
</dbReference>
<dbReference type="NCBIfam" id="NF004976">
    <property type="entry name" value="PRK06349.1"/>
    <property type="match status" value="1"/>
</dbReference>
<dbReference type="PANTHER" id="PTHR43331">
    <property type="entry name" value="HOMOSERINE DEHYDROGENASE"/>
    <property type="match status" value="1"/>
</dbReference>
<evidence type="ECO:0000259" key="15">
    <source>
        <dbReference type="Pfam" id="PF03447"/>
    </source>
</evidence>
<evidence type="ECO:0000256" key="4">
    <source>
        <dbReference type="ARBA" id="ARBA00013213"/>
    </source>
</evidence>
<name>A0A0L6U3F0_9FIRM</name>
<keyword evidence="10 12" id="KW-0486">Methionine biosynthesis</keyword>
<dbReference type="InterPro" id="IPR019811">
    <property type="entry name" value="HDH_CS"/>
</dbReference>
<dbReference type="InterPro" id="IPR001342">
    <property type="entry name" value="HDH_cat"/>
</dbReference>
<dbReference type="SUPFAM" id="SSF51735">
    <property type="entry name" value="NAD(P)-binding Rossmann-fold domains"/>
    <property type="match status" value="1"/>
</dbReference>
<dbReference type="PATRIC" id="fig|52689.4.peg.3423"/>
<dbReference type="OrthoDB" id="9808167at2"/>
<dbReference type="FunFam" id="3.30.360.10:FF:000005">
    <property type="entry name" value="Homoserine dehydrogenase"/>
    <property type="match status" value="1"/>
</dbReference>
<comment type="caution">
    <text evidence="16">The sequence shown here is derived from an EMBL/GenBank/DDBJ whole genome shotgun (WGS) entry which is preliminary data.</text>
</comment>
<dbReference type="EC" id="1.1.1.3" evidence="4 12"/>
<dbReference type="STRING" id="52689.AKG39_02515"/>
<dbReference type="PANTHER" id="PTHR43331:SF1">
    <property type="entry name" value="HOMOSERINE DEHYDROGENASE"/>
    <property type="match status" value="1"/>
</dbReference>
<dbReference type="RefSeq" id="WP_050738784.1">
    <property type="nucleotide sequence ID" value="NZ_LGYO01000007.1"/>
</dbReference>
<evidence type="ECO:0000256" key="6">
    <source>
        <dbReference type="ARBA" id="ARBA00022605"/>
    </source>
</evidence>
<evidence type="ECO:0000259" key="14">
    <source>
        <dbReference type="Pfam" id="PF00742"/>
    </source>
</evidence>
<dbReference type="UniPathway" id="UPA00051">
    <property type="reaction ID" value="UER00465"/>
</dbReference>
<dbReference type="Gene3D" id="3.40.50.720">
    <property type="entry name" value="NAD(P)-binding Rossmann-like Domain"/>
    <property type="match status" value="1"/>
</dbReference>
<keyword evidence="12" id="KW-0521">NADP</keyword>
<dbReference type="InterPro" id="IPR036291">
    <property type="entry name" value="NAD(P)-bd_dom_sf"/>
</dbReference>
<dbReference type="InterPro" id="IPR005106">
    <property type="entry name" value="Asp/hSer_DH_NAD-bd"/>
</dbReference>
<evidence type="ECO:0000256" key="3">
    <source>
        <dbReference type="ARBA" id="ARBA00006753"/>
    </source>
</evidence>
<sequence length="418" mass="45437">MNIALLGFGTIGSGVYELINLNKGKFGSNFTDLESRKSSPVITKVLERDITKDLGDSVGVVVTDPKEILEDDSIGLVIALMGGMDFEYEMIKACLKAGKHVVTANKAVISEYFAELLTLAEENGVVLRYEASVGGGIPIIGSLKEEMKINRVTEIKGILNGTTNFILSKMTEEGAGFAETLALAQSIGFAEADPTADVEGYDVSRKLSILSSMAYEGIIRDEDVYKRGITDIRAVDIEMTSSLGYVVKYLGHSILDGKCDVYTTVEPVLFKEVSMMSNVNSEFNIISITGDIIGELQFYGKGAGKDATANAVVGDALYILNIVGEENLPRPLRLNRNLNKMGTGLFKGKYYLRANIDAEENLDQVLTAVETVASRKTVIVNGNSVYVVTSPIAASDFNEMAEKLRESVPEIFYARIYE</sequence>
<keyword evidence="6 12" id="KW-0028">Amino-acid biosynthesis</keyword>
<gene>
    <name evidence="16" type="ORF">AKG39_02515</name>
</gene>
<evidence type="ECO:0000256" key="11">
    <source>
        <dbReference type="ARBA" id="ARBA00048841"/>
    </source>
</evidence>
<comment type="catalytic activity">
    <reaction evidence="11">
        <text>L-homoserine + NADP(+) = L-aspartate 4-semialdehyde + NADPH + H(+)</text>
        <dbReference type="Rhea" id="RHEA:15761"/>
        <dbReference type="ChEBI" id="CHEBI:15378"/>
        <dbReference type="ChEBI" id="CHEBI:57476"/>
        <dbReference type="ChEBI" id="CHEBI:57783"/>
        <dbReference type="ChEBI" id="CHEBI:58349"/>
        <dbReference type="ChEBI" id="CHEBI:537519"/>
        <dbReference type="EC" id="1.1.1.3"/>
    </reaction>
    <physiologicalReaction direction="right-to-left" evidence="11">
        <dbReference type="Rhea" id="RHEA:15763"/>
    </physiologicalReaction>
</comment>
<feature type="domain" description="Homoserine dehydrogenase catalytic" evidence="14">
    <location>
        <begin position="138"/>
        <end position="316"/>
    </location>
</feature>
<dbReference type="GO" id="GO:0050661">
    <property type="term" value="F:NADP binding"/>
    <property type="evidence" value="ECO:0007669"/>
    <property type="project" value="InterPro"/>
</dbReference>
<dbReference type="PROSITE" id="PS01042">
    <property type="entry name" value="HOMOSER_DHGENASE"/>
    <property type="match status" value="1"/>
</dbReference>
<comment type="pathway">
    <text evidence="1 12">Amino-acid biosynthesis; L-threonine biosynthesis; L-threonine from L-aspartate: step 3/5.</text>
</comment>
<dbReference type="Proteomes" id="UP000036873">
    <property type="component" value="Unassembled WGS sequence"/>
</dbReference>
<evidence type="ECO:0000256" key="1">
    <source>
        <dbReference type="ARBA" id="ARBA00005056"/>
    </source>
</evidence>
<keyword evidence="7 12" id="KW-0791">Threonine biosynthesis</keyword>
<evidence type="ECO:0000256" key="12">
    <source>
        <dbReference type="RuleBase" id="RU000579"/>
    </source>
</evidence>
<evidence type="ECO:0000256" key="5">
    <source>
        <dbReference type="ARBA" id="ARBA00013376"/>
    </source>
</evidence>
<dbReference type="GO" id="GO:0009086">
    <property type="term" value="P:methionine biosynthetic process"/>
    <property type="evidence" value="ECO:0007669"/>
    <property type="project" value="UniProtKB-KW"/>
</dbReference>
<keyword evidence="8 12" id="KW-0560">Oxidoreductase</keyword>
<evidence type="ECO:0000256" key="7">
    <source>
        <dbReference type="ARBA" id="ARBA00022697"/>
    </source>
</evidence>
<dbReference type="AlphaFoldDB" id="A0A0L6U3F0"/>
<organism evidence="16 17">
    <name type="scientific">Acetobacterium bakii</name>
    <dbReference type="NCBI Taxonomy" id="52689"/>
    <lineage>
        <taxon>Bacteria</taxon>
        <taxon>Bacillati</taxon>
        <taxon>Bacillota</taxon>
        <taxon>Clostridia</taxon>
        <taxon>Eubacteriales</taxon>
        <taxon>Eubacteriaceae</taxon>
        <taxon>Acetobacterium</taxon>
    </lineage>
</organism>
<evidence type="ECO:0000313" key="16">
    <source>
        <dbReference type="EMBL" id="KNZ43049.1"/>
    </source>
</evidence>
<keyword evidence="17" id="KW-1185">Reference proteome</keyword>
<dbReference type="UniPathway" id="UPA00050">
    <property type="reaction ID" value="UER00063"/>
</dbReference>
<dbReference type="Gene3D" id="3.30.70.260">
    <property type="match status" value="1"/>
</dbReference>
<dbReference type="EMBL" id="LGYO01000007">
    <property type="protein sequence ID" value="KNZ43049.1"/>
    <property type="molecule type" value="Genomic_DNA"/>
</dbReference>
<evidence type="ECO:0000256" key="10">
    <source>
        <dbReference type="ARBA" id="ARBA00023167"/>
    </source>
</evidence>
<evidence type="ECO:0000256" key="8">
    <source>
        <dbReference type="ARBA" id="ARBA00023002"/>
    </source>
</evidence>
<accession>A0A0L6U3F0</accession>
<dbReference type="SUPFAM" id="SSF55347">
    <property type="entry name" value="Glyceraldehyde-3-phosphate dehydrogenase-like, C-terminal domain"/>
    <property type="match status" value="1"/>
</dbReference>
<comment type="similarity">
    <text evidence="3 13">Belongs to the homoserine dehydrogenase family.</text>
</comment>